<feature type="domain" description="DUF5018" evidence="1">
    <location>
        <begin position="31"/>
        <end position="357"/>
    </location>
</feature>
<name>A0A4R0MN98_9SPHI</name>
<dbReference type="EMBL" id="SJSM01000023">
    <property type="protein sequence ID" value="TCC87414.1"/>
    <property type="molecule type" value="Genomic_DNA"/>
</dbReference>
<dbReference type="AlphaFoldDB" id="A0A4R0MN98"/>
<evidence type="ECO:0000313" key="3">
    <source>
        <dbReference type="Proteomes" id="UP000291117"/>
    </source>
</evidence>
<evidence type="ECO:0000259" key="1">
    <source>
        <dbReference type="Pfam" id="PF16410"/>
    </source>
</evidence>
<comment type="caution">
    <text evidence="2">The sequence shown here is derived from an EMBL/GenBank/DDBJ whole genome shotgun (WGS) entry which is preliminary data.</text>
</comment>
<reference evidence="2 3" key="1">
    <citation type="submission" date="2019-02" db="EMBL/GenBank/DDBJ databases">
        <title>Pedobacter sp. RP-3-8 sp. nov., isolated from Arctic soil.</title>
        <authorList>
            <person name="Dahal R.H."/>
        </authorList>
    </citation>
    <scope>NUCLEOTIDE SEQUENCE [LARGE SCALE GENOMIC DNA]</scope>
    <source>
        <strain evidence="2 3">RP-3-8</strain>
    </source>
</reference>
<protein>
    <submittedName>
        <fullName evidence="2">DUF5018 domain-containing protein</fullName>
    </submittedName>
</protein>
<sequence length="578" mass="62948">MQLPRLRDGSIFYNIKLLMMKRLSLVFIVTALAGLVLNSCKKAEKVVPNTKNDLIDIYGTIEGMGSSRLFEPIYSANKDSIYFEMPYYYPVNSDNEVDLSKIILRSNVPSDAMVTPALGVIQDVSKPFKINITSGSGEVRSFVVVGKKVGDVSITKAKVLYQTGSSTQEIEAVIKGDDVLFYILPGVDLSAATLNLEINSHSTSSIASGASINLSQNLPLTITGVDGKKKTYTLKAAEPVKLDYGVGINRRLWSKTAAELGFTTNNESAMAVSGDYLVTVVRTNPATYRVFNRHTGVYIKNMALPFSALAMQIVNDSEGNLIGTTFAGKNAKFVVYKWANVDATPVKIIDWTNNNPAGITGDGGVGRRLNIYGNVETNAVIMSTGGQSSIIYKWRIVNGVLVNNTPDVITYKSVTGGAASFMGYQADAQPVSTDANTDYFINYQFEIGLVNGVTHERSVGFANEVAVFGIFHFATDYIIFNNAKYLAVQKFVKTTSYNNAILGLYDVTESSKINLSAADPRYRSFNIYNSEEFLGATVNSNGTGDVCFGLSADKERLQLYMLLTNGGIIAHEFTKYAP</sequence>
<dbReference type="OrthoDB" id="1094445at2"/>
<organism evidence="2 3">
    <name type="scientific">Pedobacter hiemivivus</name>
    <dbReference type="NCBI Taxonomy" id="2530454"/>
    <lineage>
        <taxon>Bacteria</taxon>
        <taxon>Pseudomonadati</taxon>
        <taxon>Bacteroidota</taxon>
        <taxon>Sphingobacteriia</taxon>
        <taxon>Sphingobacteriales</taxon>
        <taxon>Sphingobacteriaceae</taxon>
        <taxon>Pedobacter</taxon>
    </lineage>
</organism>
<dbReference type="Pfam" id="PF16410">
    <property type="entry name" value="DUF5018"/>
    <property type="match status" value="1"/>
</dbReference>
<dbReference type="InterPro" id="IPR032186">
    <property type="entry name" value="DUF5018"/>
</dbReference>
<gene>
    <name evidence="2" type="ORF">EZ444_22560</name>
</gene>
<evidence type="ECO:0000313" key="2">
    <source>
        <dbReference type="EMBL" id="TCC87414.1"/>
    </source>
</evidence>
<proteinExistence type="predicted"/>
<dbReference type="Proteomes" id="UP000291117">
    <property type="component" value="Unassembled WGS sequence"/>
</dbReference>
<keyword evidence="3" id="KW-1185">Reference proteome</keyword>
<dbReference type="Gene3D" id="2.60.40.2340">
    <property type="match status" value="1"/>
</dbReference>
<accession>A0A4R0MN98</accession>